<dbReference type="AlphaFoldDB" id="A0A5A9MST8"/>
<evidence type="ECO:0000313" key="1">
    <source>
        <dbReference type="EMBL" id="KAA0701504.1"/>
    </source>
</evidence>
<accession>A0A5A9MST8</accession>
<proteinExistence type="predicted"/>
<reference evidence="1 2" key="1">
    <citation type="journal article" date="2019" name="Mol. Ecol. Resour.">
        <title>Chromosome-level genome assembly of Triplophysa tibetana, a fish adapted to the harsh high-altitude environment of the Tibetan Plateau.</title>
        <authorList>
            <person name="Yang X."/>
            <person name="Liu H."/>
            <person name="Ma Z."/>
            <person name="Zou Y."/>
            <person name="Zou M."/>
            <person name="Mao Y."/>
            <person name="Li X."/>
            <person name="Wang H."/>
            <person name="Chen T."/>
            <person name="Wang W."/>
            <person name="Yang R."/>
        </authorList>
    </citation>
    <scope>NUCLEOTIDE SEQUENCE [LARGE SCALE GENOMIC DNA]</scope>
    <source>
        <strain evidence="1">TTIB1903HZAU</strain>
        <tissue evidence="1">Muscle</tissue>
    </source>
</reference>
<evidence type="ECO:0000313" key="2">
    <source>
        <dbReference type="Proteomes" id="UP000324632"/>
    </source>
</evidence>
<name>A0A5A9MST8_9TELE</name>
<sequence>MNVFNIWVKSTLDVSDASTVPLDVLRTQVAQVIKQKYPDVLEVHMTKCVASKGLKFRNALSISSCDTMIFAWPNIFTVPRFAYDAELKFDQENAAFKTHGTFLSPDPKLKISILSS</sequence>
<keyword evidence="2" id="KW-1185">Reference proteome</keyword>
<organism evidence="1 2">
    <name type="scientific">Triplophysa tibetana</name>
    <dbReference type="NCBI Taxonomy" id="1572043"/>
    <lineage>
        <taxon>Eukaryota</taxon>
        <taxon>Metazoa</taxon>
        <taxon>Chordata</taxon>
        <taxon>Craniata</taxon>
        <taxon>Vertebrata</taxon>
        <taxon>Euteleostomi</taxon>
        <taxon>Actinopterygii</taxon>
        <taxon>Neopterygii</taxon>
        <taxon>Teleostei</taxon>
        <taxon>Ostariophysi</taxon>
        <taxon>Cypriniformes</taxon>
        <taxon>Nemacheilidae</taxon>
        <taxon>Triplophysa</taxon>
    </lineage>
</organism>
<dbReference type="EMBL" id="SOYY01000053">
    <property type="protein sequence ID" value="KAA0701504.1"/>
    <property type="molecule type" value="Genomic_DNA"/>
</dbReference>
<gene>
    <name evidence="1" type="ORF">E1301_Tti023861</name>
</gene>
<dbReference type="Proteomes" id="UP000324632">
    <property type="component" value="Unassembled WGS sequence"/>
</dbReference>
<protein>
    <submittedName>
        <fullName evidence="1">Uncharacterized protein</fullName>
    </submittedName>
</protein>
<comment type="caution">
    <text evidence="1">The sequence shown here is derived from an EMBL/GenBank/DDBJ whole genome shotgun (WGS) entry which is preliminary data.</text>
</comment>